<organism evidence="1 2">
    <name type="scientific">Meloidogyne enterolobii</name>
    <name type="common">Root-knot nematode worm</name>
    <name type="synonym">Meloidogyne mayaguensis</name>
    <dbReference type="NCBI Taxonomy" id="390850"/>
    <lineage>
        <taxon>Eukaryota</taxon>
        <taxon>Metazoa</taxon>
        <taxon>Ecdysozoa</taxon>
        <taxon>Nematoda</taxon>
        <taxon>Chromadorea</taxon>
        <taxon>Rhabditida</taxon>
        <taxon>Tylenchina</taxon>
        <taxon>Tylenchomorpha</taxon>
        <taxon>Tylenchoidea</taxon>
        <taxon>Meloidogynidae</taxon>
        <taxon>Meloidogyninae</taxon>
        <taxon>Meloidogyne</taxon>
    </lineage>
</organism>
<comment type="caution">
    <text evidence="1">The sequence shown here is derived from an EMBL/GenBank/DDBJ whole genome shotgun (WGS) entry which is preliminary data.</text>
</comment>
<proteinExistence type="predicted"/>
<dbReference type="AlphaFoldDB" id="A0A6V7TNF9"/>
<protein>
    <submittedName>
        <fullName evidence="1">Uncharacterized protein</fullName>
    </submittedName>
</protein>
<dbReference type="OrthoDB" id="5307821at2759"/>
<sequence>MGFEDHNQLKGISPEEAAKRIISSLENREKELILAPFKIRLLVMLRWLSPSLTWWLLTKKAQADK</sequence>
<dbReference type="Proteomes" id="UP000580250">
    <property type="component" value="Unassembled WGS sequence"/>
</dbReference>
<reference evidence="1 2" key="1">
    <citation type="submission" date="2020-08" db="EMBL/GenBank/DDBJ databases">
        <authorList>
            <person name="Koutsovoulos G."/>
            <person name="Danchin GJ E."/>
        </authorList>
    </citation>
    <scope>NUCLEOTIDE SEQUENCE [LARGE SCALE GENOMIC DNA]</scope>
</reference>
<accession>A0A6V7TNF9</accession>
<evidence type="ECO:0000313" key="2">
    <source>
        <dbReference type="Proteomes" id="UP000580250"/>
    </source>
</evidence>
<evidence type="ECO:0000313" key="1">
    <source>
        <dbReference type="EMBL" id="CAD2127452.1"/>
    </source>
</evidence>
<name>A0A6V7TNF9_MELEN</name>
<gene>
    <name evidence="1" type="ORF">MENT_LOCUS1861</name>
</gene>
<dbReference type="EMBL" id="CAJEWN010000006">
    <property type="protein sequence ID" value="CAD2127452.1"/>
    <property type="molecule type" value="Genomic_DNA"/>
</dbReference>